<dbReference type="GO" id="GO:0006310">
    <property type="term" value="P:DNA recombination"/>
    <property type="evidence" value="ECO:0007669"/>
    <property type="project" value="UniProtKB-KW"/>
</dbReference>
<evidence type="ECO:0000313" key="2">
    <source>
        <dbReference type="EMBL" id="QKV52359.1"/>
    </source>
</evidence>
<sequence length="343" mass="39588">MPKITKYPRLRTKVYKTKDGKAHVYYVYDMRKEGKPDIRLGNDHAKALVQWEELHNKRPLTIGRLEEAFAHWKERELPKYSGDTLSGYTKNLKTIWPVFGQMVWEEVDLPTLRQYLDLRTGKTQANREMSLLRLIWGKARLWGMTRCPWPAEGIKGWKNEENARTFEVTVELFRAVYAQADQVLRDGMDTASATGLRLRDVIAVELPKNGLIKHIANKTKKTKGAIEFAVAESPVLTSIVERRLKMNSLCRNLICLPDGRPVTSRMLSRRWEDARDAAAYRAEVSGDEELAKLIRSMYLRDMRSFAANLADDITEASKLLDHSNVSVTRKHYRTRATRLKAVR</sequence>
<organism evidence="2 3">
    <name type="scientific">Comamonas antarctica</name>
    <dbReference type="NCBI Taxonomy" id="2743470"/>
    <lineage>
        <taxon>Bacteria</taxon>
        <taxon>Pseudomonadati</taxon>
        <taxon>Pseudomonadota</taxon>
        <taxon>Betaproteobacteria</taxon>
        <taxon>Burkholderiales</taxon>
        <taxon>Comamonadaceae</taxon>
        <taxon>Comamonas</taxon>
    </lineage>
</organism>
<dbReference type="InterPro" id="IPR011010">
    <property type="entry name" value="DNA_brk_join_enz"/>
</dbReference>
<dbReference type="GO" id="GO:0003677">
    <property type="term" value="F:DNA binding"/>
    <property type="evidence" value="ECO:0007669"/>
    <property type="project" value="InterPro"/>
</dbReference>
<accession>A0A6N1WYT4</accession>
<dbReference type="AlphaFoldDB" id="A0A6N1WYT4"/>
<name>A0A6N1WYT4_9BURK</name>
<gene>
    <name evidence="2" type="ORF">HUK68_05250</name>
</gene>
<dbReference type="Proteomes" id="UP000509579">
    <property type="component" value="Chromosome"/>
</dbReference>
<proteinExistence type="predicted"/>
<dbReference type="RefSeq" id="WP_175503240.1">
    <property type="nucleotide sequence ID" value="NZ_CP054840.1"/>
</dbReference>
<dbReference type="SUPFAM" id="SSF56349">
    <property type="entry name" value="DNA breaking-rejoining enzymes"/>
    <property type="match status" value="1"/>
</dbReference>
<dbReference type="KEGG" id="aant:HUK68_05250"/>
<reference evidence="2 3" key="1">
    <citation type="submission" date="2020-06" db="EMBL/GenBank/DDBJ databases">
        <title>Acidovorax antarctica sp. nov., isolated from Corinth ice sheet soil, Antarctic Fields Peninsula.</title>
        <authorList>
            <person name="Xu Q."/>
            <person name="Peng F."/>
        </authorList>
    </citation>
    <scope>NUCLEOTIDE SEQUENCE [LARGE SCALE GENOMIC DNA]</scope>
    <source>
        <strain evidence="2 3">16-35-5</strain>
    </source>
</reference>
<keyword evidence="1" id="KW-0233">DNA recombination</keyword>
<evidence type="ECO:0000313" key="3">
    <source>
        <dbReference type="Proteomes" id="UP000509579"/>
    </source>
</evidence>
<dbReference type="GO" id="GO:0015074">
    <property type="term" value="P:DNA integration"/>
    <property type="evidence" value="ECO:0007669"/>
    <property type="project" value="InterPro"/>
</dbReference>
<protein>
    <submittedName>
        <fullName evidence="2">Integrase</fullName>
    </submittedName>
</protein>
<dbReference type="EMBL" id="CP054840">
    <property type="protein sequence ID" value="QKV52359.1"/>
    <property type="molecule type" value="Genomic_DNA"/>
</dbReference>
<dbReference type="InterPro" id="IPR013762">
    <property type="entry name" value="Integrase-like_cat_sf"/>
</dbReference>
<keyword evidence="3" id="KW-1185">Reference proteome</keyword>
<dbReference type="Gene3D" id="1.10.443.10">
    <property type="entry name" value="Intergrase catalytic core"/>
    <property type="match status" value="1"/>
</dbReference>
<evidence type="ECO:0000256" key="1">
    <source>
        <dbReference type="ARBA" id="ARBA00023172"/>
    </source>
</evidence>